<feature type="domain" description="MIR" evidence="17">
    <location>
        <begin position="508"/>
        <end position="564"/>
    </location>
</feature>
<comment type="similarity">
    <text evidence="3 15">Belongs to the glycosyltransferase 39 family.</text>
</comment>
<comment type="catalytic activity">
    <reaction evidence="14 15">
        <text>a di-trans,poly-cis-dolichyl beta-D-mannosyl phosphate + L-seryl-[protein] = 3-O-(alpha-D-mannosyl)-L-seryl-[protein] + a di-trans,poly-cis-dolichyl phosphate + H(+)</text>
        <dbReference type="Rhea" id="RHEA:17377"/>
        <dbReference type="Rhea" id="RHEA-COMP:9863"/>
        <dbReference type="Rhea" id="RHEA-COMP:13546"/>
        <dbReference type="Rhea" id="RHEA-COMP:19498"/>
        <dbReference type="Rhea" id="RHEA-COMP:19501"/>
        <dbReference type="ChEBI" id="CHEBI:15378"/>
        <dbReference type="ChEBI" id="CHEBI:29999"/>
        <dbReference type="ChEBI" id="CHEBI:57683"/>
        <dbReference type="ChEBI" id="CHEBI:58211"/>
        <dbReference type="ChEBI" id="CHEBI:137321"/>
        <dbReference type="EC" id="2.4.1.109"/>
    </reaction>
</comment>
<feature type="domain" description="MIR" evidence="17">
    <location>
        <begin position="366"/>
        <end position="420"/>
    </location>
</feature>
<dbReference type="SMART" id="SM00472">
    <property type="entry name" value="MIR"/>
    <property type="match status" value="3"/>
</dbReference>
<dbReference type="PROSITE" id="PS50919">
    <property type="entry name" value="MIR"/>
    <property type="match status" value="3"/>
</dbReference>
<evidence type="ECO:0000256" key="2">
    <source>
        <dbReference type="ARBA" id="ARBA00004922"/>
    </source>
</evidence>
<dbReference type="InterPro" id="IPR027005">
    <property type="entry name" value="PMT-like"/>
</dbReference>
<dbReference type="PANTHER" id="PTHR10050:SF50">
    <property type="entry name" value="DOLICHYL-PHOSPHATE-MANNOSE--PROTEIN MANNOSYLTRANSFERASE 1-RELATED"/>
    <property type="match status" value="1"/>
</dbReference>
<evidence type="ECO:0000256" key="10">
    <source>
        <dbReference type="ARBA" id="ARBA00022989"/>
    </source>
</evidence>
<feature type="transmembrane region" description="Helical" evidence="15">
    <location>
        <begin position="178"/>
        <end position="195"/>
    </location>
</feature>
<organism evidence="18 19">
    <name type="scientific">Filobasidium floriforme</name>
    <dbReference type="NCBI Taxonomy" id="5210"/>
    <lineage>
        <taxon>Eukaryota</taxon>
        <taxon>Fungi</taxon>
        <taxon>Dikarya</taxon>
        <taxon>Basidiomycota</taxon>
        <taxon>Agaricomycotina</taxon>
        <taxon>Tremellomycetes</taxon>
        <taxon>Filobasidiales</taxon>
        <taxon>Filobasidiaceae</taxon>
        <taxon>Filobasidium</taxon>
    </lineage>
</organism>
<evidence type="ECO:0000256" key="9">
    <source>
        <dbReference type="ARBA" id="ARBA00022824"/>
    </source>
</evidence>
<dbReference type="Pfam" id="PF02366">
    <property type="entry name" value="PMT"/>
    <property type="match status" value="1"/>
</dbReference>
<evidence type="ECO:0000256" key="11">
    <source>
        <dbReference type="ARBA" id="ARBA00023136"/>
    </source>
</evidence>
<keyword evidence="11 15" id="KW-0472">Membrane</keyword>
<feature type="transmembrane region" description="Helical" evidence="15">
    <location>
        <begin position="313"/>
        <end position="338"/>
    </location>
</feature>
<keyword evidence="6 15" id="KW-0808">Transferase</keyword>
<feature type="transmembrane region" description="Helical" evidence="15">
    <location>
        <begin position="703"/>
        <end position="724"/>
    </location>
</feature>
<evidence type="ECO:0000256" key="6">
    <source>
        <dbReference type="ARBA" id="ARBA00022679"/>
    </source>
</evidence>
<dbReference type="Pfam" id="PF02815">
    <property type="entry name" value="MIR"/>
    <property type="match status" value="1"/>
</dbReference>
<keyword evidence="5 15" id="KW-0328">Glycosyltransferase</keyword>
<dbReference type="InterPro" id="IPR032421">
    <property type="entry name" value="PMT_4TMC"/>
</dbReference>
<dbReference type="AlphaFoldDB" id="A0A8K0JG53"/>
<reference evidence="18" key="1">
    <citation type="submission" date="2020-04" db="EMBL/GenBank/DDBJ databases">
        <title>Analysis of mating type loci in Filobasidium floriforme.</title>
        <authorList>
            <person name="Nowrousian M."/>
        </authorList>
    </citation>
    <scope>NUCLEOTIDE SEQUENCE</scope>
    <source>
        <strain evidence="18">CBS 6242</strain>
    </source>
</reference>
<evidence type="ECO:0000256" key="1">
    <source>
        <dbReference type="ARBA" id="ARBA00004477"/>
    </source>
</evidence>
<evidence type="ECO:0000256" key="5">
    <source>
        <dbReference type="ARBA" id="ARBA00022676"/>
    </source>
</evidence>
<comment type="catalytic activity">
    <reaction evidence="13 15">
        <text>a di-trans,poly-cis-dolichyl beta-D-mannosyl phosphate + L-threonyl-[protein] = 3-O-(alpha-D-mannosyl)-L-threonyl-[protein] + a di-trans,poly-cis-dolichyl phosphate + H(+)</text>
        <dbReference type="Rhea" id="RHEA:53396"/>
        <dbReference type="Rhea" id="RHEA-COMP:11060"/>
        <dbReference type="Rhea" id="RHEA-COMP:13547"/>
        <dbReference type="Rhea" id="RHEA-COMP:19498"/>
        <dbReference type="Rhea" id="RHEA-COMP:19501"/>
        <dbReference type="ChEBI" id="CHEBI:15378"/>
        <dbReference type="ChEBI" id="CHEBI:30013"/>
        <dbReference type="ChEBI" id="CHEBI:57683"/>
        <dbReference type="ChEBI" id="CHEBI:58211"/>
        <dbReference type="ChEBI" id="CHEBI:137323"/>
        <dbReference type="EC" id="2.4.1.109"/>
    </reaction>
</comment>
<protein>
    <recommendedName>
        <fullName evidence="4 15">Dolichyl-phosphate-mannose--protein mannosyltransferase</fullName>
        <ecNumber evidence="4 15">2.4.1.109</ecNumber>
    </recommendedName>
</protein>
<feature type="region of interest" description="Disordered" evidence="16">
    <location>
        <begin position="857"/>
        <end position="926"/>
    </location>
</feature>
<dbReference type="FunFam" id="2.80.10.50:FF:000034">
    <property type="entry name" value="Dolichyl-phosphate-mannose-protein mannosyltransferase 1"/>
    <property type="match status" value="1"/>
</dbReference>
<evidence type="ECO:0000256" key="15">
    <source>
        <dbReference type="RuleBase" id="RU367007"/>
    </source>
</evidence>
<accession>A0A8K0JG53</accession>
<dbReference type="Proteomes" id="UP000812966">
    <property type="component" value="Unassembled WGS sequence"/>
</dbReference>
<evidence type="ECO:0000256" key="7">
    <source>
        <dbReference type="ARBA" id="ARBA00022692"/>
    </source>
</evidence>
<evidence type="ECO:0000256" key="4">
    <source>
        <dbReference type="ARBA" id="ARBA00012839"/>
    </source>
</evidence>
<evidence type="ECO:0000313" key="18">
    <source>
        <dbReference type="EMBL" id="KAG7527951.1"/>
    </source>
</evidence>
<feature type="transmembrane region" description="Helical" evidence="15">
    <location>
        <begin position="224"/>
        <end position="243"/>
    </location>
</feature>
<feature type="transmembrane region" description="Helical" evidence="15">
    <location>
        <begin position="736"/>
        <end position="756"/>
    </location>
</feature>
<name>A0A8K0JG53_9TREE</name>
<dbReference type="GO" id="GO:0031502">
    <property type="term" value="C:dolichyl-phosphate-mannose-protein mannosyltransferase complex"/>
    <property type="evidence" value="ECO:0007669"/>
    <property type="project" value="UniProtKB-ARBA"/>
</dbReference>
<feature type="transmembrane region" description="Helical" evidence="15">
    <location>
        <begin position="263"/>
        <end position="292"/>
    </location>
</feature>
<keyword evidence="19" id="KW-1185">Reference proteome</keyword>
<dbReference type="UniPathway" id="UPA00378"/>
<dbReference type="InterPro" id="IPR003342">
    <property type="entry name" value="ArnT-like_N"/>
</dbReference>
<evidence type="ECO:0000256" key="8">
    <source>
        <dbReference type="ARBA" id="ARBA00022737"/>
    </source>
</evidence>
<dbReference type="InterPro" id="IPR016093">
    <property type="entry name" value="MIR_motif"/>
</dbReference>
<evidence type="ECO:0000256" key="12">
    <source>
        <dbReference type="ARBA" id="ARBA00023180"/>
    </source>
</evidence>
<feature type="domain" description="MIR" evidence="17">
    <location>
        <begin position="436"/>
        <end position="495"/>
    </location>
</feature>
<dbReference type="SUPFAM" id="SSF82109">
    <property type="entry name" value="MIR domain"/>
    <property type="match status" value="1"/>
</dbReference>
<dbReference type="Pfam" id="PF16192">
    <property type="entry name" value="PMT_4TMC"/>
    <property type="match status" value="1"/>
</dbReference>
<keyword evidence="10 15" id="KW-1133">Transmembrane helix</keyword>
<dbReference type="InterPro" id="IPR036300">
    <property type="entry name" value="MIR_dom_sf"/>
</dbReference>
<comment type="function">
    <text evidence="15">Transfers mannose from Dol-P-mannose to Ser or Thr residues on proteins.</text>
</comment>
<evidence type="ECO:0000256" key="3">
    <source>
        <dbReference type="ARBA" id="ARBA00007222"/>
    </source>
</evidence>
<evidence type="ECO:0000256" key="16">
    <source>
        <dbReference type="SAM" id="MobiDB-lite"/>
    </source>
</evidence>
<keyword evidence="9 15" id="KW-0256">Endoplasmic reticulum</keyword>
<comment type="subcellular location">
    <subcellularLocation>
        <location evidence="1 15">Endoplasmic reticulum membrane</location>
        <topology evidence="1 15">Multi-pass membrane protein</topology>
    </subcellularLocation>
</comment>
<dbReference type="EMBL" id="JABELV010000217">
    <property type="protein sequence ID" value="KAG7527951.1"/>
    <property type="molecule type" value="Genomic_DNA"/>
</dbReference>
<feature type="transmembrane region" description="Helical" evidence="15">
    <location>
        <begin position="680"/>
        <end position="697"/>
    </location>
</feature>
<feature type="transmembrane region" description="Helical" evidence="15">
    <location>
        <begin position="87"/>
        <end position="105"/>
    </location>
</feature>
<dbReference type="GO" id="GO:0004169">
    <property type="term" value="F:dolichyl-phosphate-mannose-protein mannosyltransferase activity"/>
    <property type="evidence" value="ECO:0007669"/>
    <property type="project" value="UniProtKB-UniRule"/>
</dbReference>
<gene>
    <name evidence="18" type="ORF">FFLO_06493</name>
</gene>
<comment type="caution">
    <text evidence="18">The sequence shown here is derived from an EMBL/GenBank/DDBJ whole genome shotgun (WGS) entry which is preliminary data.</text>
</comment>
<dbReference type="CDD" id="cd23283">
    <property type="entry name" value="beta-trefoil_MIR_PMT1-like"/>
    <property type="match status" value="1"/>
</dbReference>
<feature type="transmembrane region" description="Helical" evidence="15">
    <location>
        <begin position="638"/>
        <end position="659"/>
    </location>
</feature>
<dbReference type="OrthoDB" id="292747at2759"/>
<keyword evidence="12" id="KW-0325">Glycoprotein</keyword>
<keyword evidence="7 15" id="KW-0812">Transmembrane</keyword>
<evidence type="ECO:0000256" key="13">
    <source>
        <dbReference type="ARBA" id="ARBA00045085"/>
    </source>
</evidence>
<evidence type="ECO:0000259" key="17">
    <source>
        <dbReference type="PROSITE" id="PS50919"/>
    </source>
</evidence>
<keyword evidence="8" id="KW-0677">Repeat</keyword>
<sequence>MAMNKGTTGYDPSQMGQMGRKEVYDRPLTNSFEKGISRPLSDADARLQRHPINSGMALSSRDTALSRKASSLHPSTSEPPINRGEKIAIGFLVVVAAVVRLWKIWSPTSVVFDEVHFGGFASKYIRQVFFMDVHPPLAKLLITLAAKIGGFDGNFDFKDIGKDYKEPGIDVPYVTMRMLPGILGIAIIPLAYLTLRSLGTRKTTATLGAALVIFENGLVTQSRLILLDSPLVFFTALTAFFWVRFSNVDFSGVPFGKSWWSYLLMTGLSLGAVVSCKWVGLFTIATVGLCVLRQLWLLLGNLKVTPRMWMRHFAARALCLIVVPSLFYMAMFQIHFWILNRSGDGDGFMSSEFQHTLIGHGMEDTYADVSLGSVISIRHVATQGGYLHSHPHAYPGGSNQQQITLYPHRDDNNLWRVVNASSDAESGSSDWKSSPLHHVENGLKIRLEHTTTEKRLHSHDVRPPVSEVDFQNEVSGYGFPGFMGDANDDFIVEIAPRTRGGKDKHLARKRLRTLRSHFRLRHAMTGCYLFSHKVKLPEWGFEQQEVTCNKNPTWDNSLWYVETNTHEKLGPEDEKVNYQKPGFMDKFLELQAVMWRTNAGLTDRHAYDSRPNHWPWLRRGINFWVKEHRQIYLIGNPVIWWSSSLAITVYLLFRGFLILRNQRGYRDLRNPILRTYDETCGFLALAWALHYLPFFLMQRQLFLHHYFPALYFAILCVSATFDIVTKNVKYTKRIQAALIFFLLALYAFNHFSPLAYGSAWTKQQCEASKYLRTWDFSCGDFYDHLEDYGAKTDGLVNGPSSKAESTVVSQAVEPVPNVFEEIRDKQASEEKTSEAVLEQVPAQAVYTSHLAQALLETPDTEIDQDTRAPVGKDAGAAEHTGAEAAVRRGGWEGGVEDQGGLRAQREEATTPAQVLEVPTMDLDGDDEEMIDKALAEAEEAGV</sequence>
<proteinExistence type="inferred from homology"/>
<evidence type="ECO:0000256" key="14">
    <source>
        <dbReference type="ARBA" id="ARBA00045102"/>
    </source>
</evidence>
<dbReference type="EC" id="2.4.1.109" evidence="4 15"/>
<dbReference type="Gene3D" id="2.80.10.50">
    <property type="match status" value="1"/>
</dbReference>
<comment type="pathway">
    <text evidence="2 15">Protein modification; protein glycosylation.</text>
</comment>
<dbReference type="PANTHER" id="PTHR10050">
    <property type="entry name" value="DOLICHYL-PHOSPHATE-MANNOSE--PROTEIN MANNOSYLTRANSFERASE"/>
    <property type="match status" value="1"/>
</dbReference>
<evidence type="ECO:0000313" key="19">
    <source>
        <dbReference type="Proteomes" id="UP000812966"/>
    </source>
</evidence>